<organism evidence="9 10">
    <name type="scientific">Apiotrichum porosum</name>
    <dbReference type="NCBI Taxonomy" id="105984"/>
    <lineage>
        <taxon>Eukaryota</taxon>
        <taxon>Fungi</taxon>
        <taxon>Dikarya</taxon>
        <taxon>Basidiomycota</taxon>
        <taxon>Agaricomycotina</taxon>
        <taxon>Tremellomycetes</taxon>
        <taxon>Trichosporonales</taxon>
        <taxon>Trichosporonaceae</taxon>
        <taxon>Apiotrichum</taxon>
    </lineage>
</organism>
<keyword evidence="8" id="KW-0732">Signal</keyword>
<keyword evidence="10" id="KW-1185">Reference proteome</keyword>
<proteinExistence type="inferred from homology"/>
<evidence type="ECO:0000256" key="8">
    <source>
        <dbReference type="SAM" id="SignalP"/>
    </source>
</evidence>
<dbReference type="RefSeq" id="XP_028476830.1">
    <property type="nucleotide sequence ID" value="XM_028622937.1"/>
</dbReference>
<keyword evidence="3" id="KW-0479">Metal-binding</keyword>
<gene>
    <name evidence="9" type="ORF">EHS24_007582</name>
</gene>
<keyword evidence="5" id="KW-0378">Hydrolase</keyword>
<keyword evidence="2" id="KW-0540">Nuclease</keyword>
<dbReference type="Pfam" id="PF02265">
    <property type="entry name" value="S1-P1_nuclease"/>
    <property type="match status" value="1"/>
</dbReference>
<feature type="signal peptide" evidence="8">
    <location>
        <begin position="1"/>
        <end position="24"/>
    </location>
</feature>
<dbReference type="GeneID" id="39592125"/>
<dbReference type="AlphaFoldDB" id="A0A427XUQ8"/>
<dbReference type="Gene3D" id="1.10.575.10">
    <property type="entry name" value="P1 Nuclease"/>
    <property type="match status" value="1"/>
</dbReference>
<protein>
    <recommendedName>
        <fullName evidence="11">Nuclease S1</fullName>
    </recommendedName>
</protein>
<evidence type="ECO:0000256" key="1">
    <source>
        <dbReference type="ARBA" id="ARBA00009547"/>
    </source>
</evidence>
<comment type="similarity">
    <text evidence="1">Belongs to the nuclease type I family.</text>
</comment>
<dbReference type="CDD" id="cd11010">
    <property type="entry name" value="S1-P1_nuclease"/>
    <property type="match status" value="1"/>
</dbReference>
<sequence length="394" mass="43001">MKISIPLLAAAAVLPSALAWGAAGHEIVATIAQIHLHPHVRDKLCSVLPQAAHCHLAPIAAWADAVRRRYPETGPMHYVNPKYDHPADHCEFGENGWINEDVNVLTAILNKTQAVADGEGDIALRFLVHFIGDLHQPLHLTGREKGGNGALFRFEGRARSLHSVWDSGILTKNIRELSNYTTPLPSKQIEDNLPGAIFDSYVRWIVWEGIREWWADDLDEWLACPADGDPYPHSSLGSYPADFKTQATASRGSVLEGALDIAHAALDVLPDMLHGLVAPFVPAPAKLTQGFNQKLLANTPAILSATGSEFKQPACPYTWAKAIHGLNCDVCWPTEYTGSGPLIELDTDRYLGHIGREKIMEKLLAMGGLRLAKVLNEVFGDANVTTSALNLDYA</sequence>
<reference evidence="9 10" key="1">
    <citation type="submission" date="2018-11" db="EMBL/GenBank/DDBJ databases">
        <title>Genome sequence of Apiotrichum porosum DSM 27194.</title>
        <authorList>
            <person name="Aliyu H."/>
            <person name="Gorte O."/>
            <person name="Ochsenreither K."/>
        </authorList>
    </citation>
    <scope>NUCLEOTIDE SEQUENCE [LARGE SCALE GENOMIC DNA]</scope>
    <source>
        <strain evidence="9 10">DSM 27194</strain>
    </source>
</reference>
<evidence type="ECO:0000256" key="5">
    <source>
        <dbReference type="ARBA" id="ARBA00022801"/>
    </source>
</evidence>
<dbReference type="InterPro" id="IPR003154">
    <property type="entry name" value="S1/P1nuclease"/>
</dbReference>
<evidence type="ECO:0008006" key="11">
    <source>
        <dbReference type="Google" id="ProtNLM"/>
    </source>
</evidence>
<dbReference type="GO" id="GO:0003676">
    <property type="term" value="F:nucleic acid binding"/>
    <property type="evidence" value="ECO:0007669"/>
    <property type="project" value="InterPro"/>
</dbReference>
<dbReference type="GO" id="GO:0006308">
    <property type="term" value="P:DNA catabolic process"/>
    <property type="evidence" value="ECO:0007669"/>
    <property type="project" value="InterPro"/>
</dbReference>
<dbReference type="SUPFAM" id="SSF48537">
    <property type="entry name" value="Phospholipase C/P1 nuclease"/>
    <property type="match status" value="1"/>
</dbReference>
<dbReference type="GO" id="GO:0046872">
    <property type="term" value="F:metal ion binding"/>
    <property type="evidence" value="ECO:0007669"/>
    <property type="project" value="UniProtKB-KW"/>
</dbReference>
<evidence type="ECO:0000256" key="3">
    <source>
        <dbReference type="ARBA" id="ARBA00022723"/>
    </source>
</evidence>
<keyword evidence="7" id="KW-0325">Glycoprotein</keyword>
<name>A0A427XUQ8_9TREE</name>
<evidence type="ECO:0000313" key="9">
    <source>
        <dbReference type="EMBL" id="RSH82598.1"/>
    </source>
</evidence>
<dbReference type="GO" id="GO:0004519">
    <property type="term" value="F:endonuclease activity"/>
    <property type="evidence" value="ECO:0007669"/>
    <property type="project" value="UniProtKB-KW"/>
</dbReference>
<feature type="chain" id="PRO_5019041366" description="Nuclease S1" evidence="8">
    <location>
        <begin position="25"/>
        <end position="394"/>
    </location>
</feature>
<dbReference type="STRING" id="105984.A0A427XUQ8"/>
<keyword evidence="4" id="KW-0255">Endonuclease</keyword>
<evidence type="ECO:0000313" key="10">
    <source>
        <dbReference type="Proteomes" id="UP000279236"/>
    </source>
</evidence>
<dbReference type="InterPro" id="IPR008947">
    <property type="entry name" value="PLipase_C/P1_nuclease_dom_sf"/>
</dbReference>
<dbReference type="PANTHER" id="PTHR33146">
    <property type="entry name" value="ENDONUCLEASE 4"/>
    <property type="match status" value="1"/>
</dbReference>
<comment type="caution">
    <text evidence="9">The sequence shown here is derived from an EMBL/GenBank/DDBJ whole genome shotgun (WGS) entry which is preliminary data.</text>
</comment>
<dbReference type="GO" id="GO:0016788">
    <property type="term" value="F:hydrolase activity, acting on ester bonds"/>
    <property type="evidence" value="ECO:0007669"/>
    <property type="project" value="InterPro"/>
</dbReference>
<keyword evidence="6" id="KW-1015">Disulfide bond</keyword>
<dbReference type="OrthoDB" id="441446at2759"/>
<evidence type="ECO:0000256" key="7">
    <source>
        <dbReference type="ARBA" id="ARBA00023180"/>
    </source>
</evidence>
<evidence type="ECO:0000256" key="4">
    <source>
        <dbReference type="ARBA" id="ARBA00022759"/>
    </source>
</evidence>
<evidence type="ECO:0000256" key="6">
    <source>
        <dbReference type="ARBA" id="ARBA00023157"/>
    </source>
</evidence>
<evidence type="ECO:0000256" key="2">
    <source>
        <dbReference type="ARBA" id="ARBA00022722"/>
    </source>
</evidence>
<dbReference type="Proteomes" id="UP000279236">
    <property type="component" value="Unassembled WGS sequence"/>
</dbReference>
<dbReference type="EMBL" id="RSCE01000005">
    <property type="protein sequence ID" value="RSH82598.1"/>
    <property type="molecule type" value="Genomic_DNA"/>
</dbReference>
<dbReference type="PANTHER" id="PTHR33146:SF29">
    <property type="entry name" value="S1_P1 NUCLEASE"/>
    <property type="match status" value="1"/>
</dbReference>
<accession>A0A427XUQ8</accession>